<dbReference type="GO" id="GO:0005576">
    <property type="term" value="C:extracellular region"/>
    <property type="evidence" value="ECO:0007669"/>
    <property type="project" value="UniProtKB-SubCell"/>
</dbReference>
<dbReference type="InterPro" id="IPR014710">
    <property type="entry name" value="RmlC-like_jellyroll"/>
</dbReference>
<evidence type="ECO:0000256" key="1">
    <source>
        <dbReference type="ARBA" id="ARBA00004613"/>
    </source>
</evidence>
<dbReference type="SUPFAM" id="SSF51182">
    <property type="entry name" value="RmlC-like cupins"/>
    <property type="match status" value="1"/>
</dbReference>
<dbReference type="InterPro" id="IPR001929">
    <property type="entry name" value="Germin"/>
</dbReference>
<dbReference type="EMBL" id="MU404351">
    <property type="protein sequence ID" value="KAI1616558.1"/>
    <property type="molecule type" value="Genomic_DNA"/>
</dbReference>
<protein>
    <submittedName>
        <fullName evidence="7">RmlC-like cupin domain-containing protein</fullName>
    </submittedName>
</protein>
<keyword evidence="5" id="KW-0464">Manganese</keyword>
<feature type="domain" description="Cupin type-1" evidence="6">
    <location>
        <begin position="69"/>
        <end position="221"/>
    </location>
</feature>
<comment type="caution">
    <text evidence="7">The sequence shown here is derived from an EMBL/GenBank/DDBJ whole genome shotgun (WGS) entry which is preliminary data.</text>
</comment>
<evidence type="ECO:0000259" key="6">
    <source>
        <dbReference type="SMART" id="SM00835"/>
    </source>
</evidence>
<dbReference type="Pfam" id="PF00190">
    <property type="entry name" value="Cupin_1"/>
    <property type="match status" value="1"/>
</dbReference>
<dbReference type="CDD" id="cd02241">
    <property type="entry name" value="cupin_OxOx"/>
    <property type="match status" value="1"/>
</dbReference>
<organism evidence="7 8">
    <name type="scientific">Exophiala viscosa</name>
    <dbReference type="NCBI Taxonomy" id="2486360"/>
    <lineage>
        <taxon>Eukaryota</taxon>
        <taxon>Fungi</taxon>
        <taxon>Dikarya</taxon>
        <taxon>Ascomycota</taxon>
        <taxon>Pezizomycotina</taxon>
        <taxon>Eurotiomycetes</taxon>
        <taxon>Chaetothyriomycetidae</taxon>
        <taxon>Chaetothyriales</taxon>
        <taxon>Herpotrichiellaceae</taxon>
        <taxon>Exophiala</taxon>
    </lineage>
</organism>
<evidence type="ECO:0000256" key="5">
    <source>
        <dbReference type="ARBA" id="ARBA00023211"/>
    </source>
</evidence>
<dbReference type="Proteomes" id="UP001203852">
    <property type="component" value="Unassembled WGS sequence"/>
</dbReference>
<accession>A0AAN6E2E8</accession>
<proteinExistence type="inferred from homology"/>
<evidence type="ECO:0000256" key="3">
    <source>
        <dbReference type="ARBA" id="ARBA00022525"/>
    </source>
</evidence>
<dbReference type="SMART" id="SM00835">
    <property type="entry name" value="Cupin_1"/>
    <property type="match status" value="1"/>
</dbReference>
<dbReference type="Gene3D" id="2.60.120.10">
    <property type="entry name" value="Jelly Rolls"/>
    <property type="match status" value="1"/>
</dbReference>
<name>A0AAN6E2E8_9EURO</name>
<comment type="similarity">
    <text evidence="2">Belongs to the germin family.</text>
</comment>
<dbReference type="GO" id="GO:0030145">
    <property type="term" value="F:manganese ion binding"/>
    <property type="evidence" value="ECO:0007669"/>
    <property type="project" value="InterPro"/>
</dbReference>
<keyword evidence="3" id="KW-0964">Secreted</keyword>
<evidence type="ECO:0000256" key="4">
    <source>
        <dbReference type="ARBA" id="ARBA00022723"/>
    </source>
</evidence>
<evidence type="ECO:0000313" key="7">
    <source>
        <dbReference type="EMBL" id="KAI1616558.1"/>
    </source>
</evidence>
<dbReference type="PANTHER" id="PTHR31238">
    <property type="entry name" value="GERMIN-LIKE PROTEIN SUBFAMILY 3 MEMBER 3"/>
    <property type="match status" value="1"/>
</dbReference>
<evidence type="ECO:0000256" key="2">
    <source>
        <dbReference type="ARBA" id="ARBA00007456"/>
    </source>
</evidence>
<dbReference type="InterPro" id="IPR011051">
    <property type="entry name" value="RmlC_Cupin_sf"/>
</dbReference>
<sequence>MAVPAPSSVKLARAADTAATNESTIQTIPPAESIQAGRSGNQTLLNEMLLAATANNRLAILNLPSDHVYDFMNPPSTSAVTQGLDGHIVRADRKMFPALIGNGIGMAMGFLGPCGFNTPHVHNRGAEMNIPVIGRLGTEFILENGATLIRNNLNTFQMTIFPQGAIHAEWNPHCTNMTFVAAFPSEDFGVSQIANRQFSFDDDLLEGLFASDFAINGRDIDQFKSAIPENVAFGVGSCLAACGISKR</sequence>
<evidence type="ECO:0000313" key="8">
    <source>
        <dbReference type="Proteomes" id="UP001203852"/>
    </source>
</evidence>
<keyword evidence="8" id="KW-1185">Reference proteome</keyword>
<dbReference type="InterPro" id="IPR006045">
    <property type="entry name" value="Cupin_1"/>
</dbReference>
<reference evidence="7" key="1">
    <citation type="journal article" date="2022" name="bioRxiv">
        <title>Deciphering the potential niche of two novel black yeast fungi from a biological soil crust based on their genomes, phenotypes, and melanin regulation.</title>
        <authorList>
            <consortium name="DOE Joint Genome Institute"/>
            <person name="Carr E.C."/>
            <person name="Barton Q."/>
            <person name="Grambo S."/>
            <person name="Sullivan M."/>
            <person name="Renfro C.M."/>
            <person name="Kuo A."/>
            <person name="Pangilinan J."/>
            <person name="Lipzen A."/>
            <person name="Keymanesh K."/>
            <person name="Savage E."/>
            <person name="Barry K."/>
            <person name="Grigoriev I.V."/>
            <person name="Riekhof W.R."/>
            <person name="Harris S.S."/>
        </authorList>
    </citation>
    <scope>NUCLEOTIDE SEQUENCE</scope>
    <source>
        <strain evidence="7">JF 03-4F</strain>
    </source>
</reference>
<dbReference type="AlphaFoldDB" id="A0AAN6E2E8"/>
<comment type="subcellular location">
    <subcellularLocation>
        <location evidence="1">Secreted</location>
    </subcellularLocation>
</comment>
<gene>
    <name evidence="7" type="ORF">EDD36DRAFT_138937</name>
</gene>
<keyword evidence="4" id="KW-0479">Metal-binding</keyword>